<feature type="region of interest" description="Disordered" evidence="1">
    <location>
        <begin position="1"/>
        <end position="41"/>
    </location>
</feature>
<reference evidence="2 3" key="1">
    <citation type="journal article" date="2013" name="PLoS ONE">
        <title>Genomic and secretomic analyses reveal unique features of the lignocellulolytic enzyme system of Penicillium decumbens.</title>
        <authorList>
            <person name="Liu G."/>
            <person name="Zhang L."/>
            <person name="Wei X."/>
            <person name="Zou G."/>
            <person name="Qin Y."/>
            <person name="Ma L."/>
            <person name="Li J."/>
            <person name="Zheng H."/>
            <person name="Wang S."/>
            <person name="Wang C."/>
            <person name="Xun L."/>
            <person name="Zhao G.-P."/>
            <person name="Zhou Z."/>
            <person name="Qu Y."/>
        </authorList>
    </citation>
    <scope>NUCLEOTIDE SEQUENCE [LARGE SCALE GENOMIC DNA]</scope>
    <source>
        <strain evidence="3">114-2 / CGMCC 5302</strain>
    </source>
</reference>
<dbReference type="HOGENOM" id="CLU_1107444_0_0_1"/>
<sequence length="251" mass="28230">MCLAKQTDDENTSGQKARTELSASDEHPRRSSRDAIMKGGHVVRDVLDNREKSQQRPKLTGERNLNTSLAEMRSDQLWTTISRFYMEKRDVLLRDVGRLELEGLLTWKREESAREKTMALHADQMRSIPGGGGLRRLTRSPIWNAPPAGVWIMSAMQQARPGSWMDMECPLVSVAAAVSMRRPTHIEDVSGLDPTAGFLMNSTHLFKFEFRRTQIEIYIPKPANSDSTSSGISSYAKFASDMVRFSVPACP</sequence>
<organism evidence="2 3">
    <name type="scientific">Penicillium oxalicum (strain 114-2 / CGMCC 5302)</name>
    <name type="common">Penicillium decumbens</name>
    <dbReference type="NCBI Taxonomy" id="933388"/>
    <lineage>
        <taxon>Eukaryota</taxon>
        <taxon>Fungi</taxon>
        <taxon>Dikarya</taxon>
        <taxon>Ascomycota</taxon>
        <taxon>Pezizomycotina</taxon>
        <taxon>Eurotiomycetes</taxon>
        <taxon>Eurotiomycetidae</taxon>
        <taxon>Eurotiales</taxon>
        <taxon>Aspergillaceae</taxon>
        <taxon>Penicillium</taxon>
    </lineage>
</organism>
<gene>
    <name evidence="2" type="ORF">PDE_09584</name>
</gene>
<proteinExistence type="predicted"/>
<keyword evidence="3" id="KW-1185">Reference proteome</keyword>
<name>S7ZV47_PENO1</name>
<protein>
    <submittedName>
        <fullName evidence="2">Uncharacterized protein</fullName>
    </submittedName>
</protein>
<accession>S7ZV47</accession>
<dbReference type="EMBL" id="KB644415">
    <property type="protein sequence ID" value="EPS34620.1"/>
    <property type="molecule type" value="Genomic_DNA"/>
</dbReference>
<feature type="compositionally biased region" description="Basic and acidic residues" evidence="1">
    <location>
        <begin position="24"/>
        <end position="41"/>
    </location>
</feature>
<evidence type="ECO:0000313" key="3">
    <source>
        <dbReference type="Proteomes" id="UP000019376"/>
    </source>
</evidence>
<dbReference type="Proteomes" id="UP000019376">
    <property type="component" value="Unassembled WGS sequence"/>
</dbReference>
<evidence type="ECO:0000313" key="2">
    <source>
        <dbReference type="EMBL" id="EPS34620.1"/>
    </source>
</evidence>
<dbReference type="AlphaFoldDB" id="S7ZV47"/>
<evidence type="ECO:0000256" key="1">
    <source>
        <dbReference type="SAM" id="MobiDB-lite"/>
    </source>
</evidence>